<sequence length="434" mass="46095">MPATTAAWIAARDAAADRFATANPESAAQLAHAAEILPGGNTRSVLYYPPFPLVMASGMGARLCDLDGHEYRDFLGEFTAGIYGHSHPVLADALHGAIKGGMNLSSQTRGEAELARIITDRFPFFQSLRFTNSGTEANIMALIAARHFTGRSRVMVFSGAYHGGPLSFGGGASATNLPFDFIYGRYNDTVATLTTLDASDAPVAAILVEGMLGAGGCIPGDPAFLSELQQWAHANGALFILDEVMTSRLHPHGLQSALGLSPDLTVMGKYLGGGMPIGVFGGRADIMARFDPRVAGAVPHAGTFNNNVMTMQAGAVGLTQVFTEEACQSLNAQGERLRARLNTVCTARGAPAHYTGIGSIMNLQCQPPHVTRPEQVARENAEMKDMVFFGLIERGFYTARRGLIALNLCLSEGDCDDLVAAFDDILAEMAHLWA</sequence>
<dbReference type="RefSeq" id="WP_138864103.1">
    <property type="nucleotide sequence ID" value="NZ_VCPC01000002.1"/>
</dbReference>
<organism evidence="4 5">
    <name type="scientific">Arenibacterium halophilum</name>
    <dbReference type="NCBI Taxonomy" id="2583821"/>
    <lineage>
        <taxon>Bacteria</taxon>
        <taxon>Pseudomonadati</taxon>
        <taxon>Pseudomonadota</taxon>
        <taxon>Alphaproteobacteria</taxon>
        <taxon>Rhodobacterales</taxon>
        <taxon>Paracoccaceae</taxon>
        <taxon>Arenibacterium</taxon>
    </lineage>
</organism>
<name>A0ABY2XCH1_9RHOB</name>
<dbReference type="InterPro" id="IPR015422">
    <property type="entry name" value="PyrdxlP-dep_Trfase_small"/>
</dbReference>
<evidence type="ECO:0000313" key="5">
    <source>
        <dbReference type="Proteomes" id="UP001191082"/>
    </source>
</evidence>
<reference evidence="4 5" key="1">
    <citation type="submission" date="2019-05" db="EMBL/GenBank/DDBJ databases">
        <title>Marivita sp. nov. isolated from sea sediment.</title>
        <authorList>
            <person name="Kim W."/>
        </authorList>
    </citation>
    <scope>NUCLEOTIDE SEQUENCE [LARGE SCALE GENOMIC DNA]</scope>
    <source>
        <strain evidence="4 5">CAU 1492</strain>
    </source>
</reference>
<protein>
    <submittedName>
        <fullName evidence="4">Aminotransferase class III-fold pyridoxal phosphate-dependent enzyme</fullName>
    </submittedName>
</protein>
<dbReference type="Gene3D" id="3.40.640.10">
    <property type="entry name" value="Type I PLP-dependent aspartate aminotransferase-like (Major domain)"/>
    <property type="match status" value="1"/>
</dbReference>
<dbReference type="EMBL" id="VCPC01000002">
    <property type="protein sequence ID" value="TMV13549.1"/>
    <property type="molecule type" value="Genomic_DNA"/>
</dbReference>
<dbReference type="GO" id="GO:0008483">
    <property type="term" value="F:transaminase activity"/>
    <property type="evidence" value="ECO:0007669"/>
    <property type="project" value="UniProtKB-KW"/>
</dbReference>
<gene>
    <name evidence="4" type="ORF">FGK64_12500</name>
</gene>
<dbReference type="InterPro" id="IPR005814">
    <property type="entry name" value="Aminotrans_3"/>
</dbReference>
<dbReference type="Proteomes" id="UP001191082">
    <property type="component" value="Unassembled WGS sequence"/>
</dbReference>
<dbReference type="PANTHER" id="PTHR43713">
    <property type="entry name" value="GLUTAMATE-1-SEMIALDEHYDE 2,1-AMINOMUTASE"/>
    <property type="match status" value="1"/>
</dbReference>
<keyword evidence="5" id="KW-1185">Reference proteome</keyword>
<comment type="caution">
    <text evidence="4">The sequence shown here is derived from an EMBL/GenBank/DDBJ whole genome shotgun (WGS) entry which is preliminary data.</text>
</comment>
<evidence type="ECO:0000256" key="3">
    <source>
        <dbReference type="RuleBase" id="RU003560"/>
    </source>
</evidence>
<dbReference type="InterPro" id="IPR015421">
    <property type="entry name" value="PyrdxlP-dep_Trfase_major"/>
</dbReference>
<keyword evidence="4" id="KW-0808">Transferase</keyword>
<keyword evidence="2 3" id="KW-0663">Pyridoxal phosphate</keyword>
<dbReference type="PANTHER" id="PTHR43713:SF3">
    <property type="entry name" value="GLUTAMATE-1-SEMIALDEHYDE 2,1-AMINOMUTASE 1, CHLOROPLASTIC-RELATED"/>
    <property type="match status" value="1"/>
</dbReference>
<proteinExistence type="inferred from homology"/>
<dbReference type="Gene3D" id="3.90.1150.10">
    <property type="entry name" value="Aspartate Aminotransferase, domain 1"/>
    <property type="match status" value="1"/>
</dbReference>
<dbReference type="InterPro" id="IPR015424">
    <property type="entry name" value="PyrdxlP-dep_Trfase"/>
</dbReference>
<comment type="cofactor">
    <cofactor evidence="1">
        <name>pyridoxal 5'-phosphate</name>
        <dbReference type="ChEBI" id="CHEBI:597326"/>
    </cofactor>
</comment>
<evidence type="ECO:0000256" key="1">
    <source>
        <dbReference type="ARBA" id="ARBA00001933"/>
    </source>
</evidence>
<evidence type="ECO:0000313" key="4">
    <source>
        <dbReference type="EMBL" id="TMV13549.1"/>
    </source>
</evidence>
<dbReference type="Pfam" id="PF00202">
    <property type="entry name" value="Aminotran_3"/>
    <property type="match status" value="1"/>
</dbReference>
<keyword evidence="4" id="KW-0032">Aminotransferase</keyword>
<evidence type="ECO:0000256" key="2">
    <source>
        <dbReference type="ARBA" id="ARBA00022898"/>
    </source>
</evidence>
<accession>A0ABY2XCH1</accession>
<dbReference type="SUPFAM" id="SSF53383">
    <property type="entry name" value="PLP-dependent transferases"/>
    <property type="match status" value="1"/>
</dbReference>
<comment type="similarity">
    <text evidence="3">Belongs to the class-III pyridoxal-phosphate-dependent aminotransferase family.</text>
</comment>